<dbReference type="OrthoDB" id="9801697at2"/>
<accession>A0A521D3J5</accession>
<dbReference type="SUPFAM" id="SSF51161">
    <property type="entry name" value="Trimeric LpxA-like enzymes"/>
    <property type="match status" value="1"/>
</dbReference>
<gene>
    <name evidence="3" type="ORF">SAMN06264849_10543</name>
</gene>
<sequence length="166" mass="18891">MRRTENHPVHQVNSLWQLYQTVPFWKVFRNVLVIELCRVLPFFSWKNVLYRRMLSMTVGRETAIAYKVMVDLLFPERIKIGKNSIIGYNTTLLTHEYLIEEFRVGDVEIGDSVMIGANTTILPGVRIGSGAVVGAGSLVNRDIPANTFAAGNPVRIIRERKNESEE</sequence>
<dbReference type="InterPro" id="IPR011004">
    <property type="entry name" value="Trimer_LpxA-like_sf"/>
</dbReference>
<dbReference type="Proteomes" id="UP000315636">
    <property type="component" value="Unassembled WGS sequence"/>
</dbReference>
<dbReference type="PANTHER" id="PTHR43300:SF6">
    <property type="entry name" value="ACETYLTRANSFERASE YVOF-RELATED"/>
    <property type="match status" value="1"/>
</dbReference>
<dbReference type="Pfam" id="PF00132">
    <property type="entry name" value="Hexapep"/>
    <property type="match status" value="1"/>
</dbReference>
<evidence type="ECO:0000256" key="2">
    <source>
        <dbReference type="ARBA" id="ARBA00022737"/>
    </source>
</evidence>
<keyword evidence="1 3" id="KW-0808">Transferase</keyword>
<dbReference type="RefSeq" id="WP_142505383.1">
    <property type="nucleotide sequence ID" value="NZ_FXTI01000005.1"/>
</dbReference>
<dbReference type="PANTHER" id="PTHR43300">
    <property type="entry name" value="ACETYLTRANSFERASE"/>
    <property type="match status" value="1"/>
</dbReference>
<evidence type="ECO:0000313" key="4">
    <source>
        <dbReference type="Proteomes" id="UP000315636"/>
    </source>
</evidence>
<dbReference type="EMBL" id="FXTI01000005">
    <property type="protein sequence ID" value="SMO65490.1"/>
    <property type="molecule type" value="Genomic_DNA"/>
</dbReference>
<dbReference type="Gene3D" id="2.160.10.10">
    <property type="entry name" value="Hexapeptide repeat proteins"/>
    <property type="match status" value="1"/>
</dbReference>
<dbReference type="CDD" id="cd04647">
    <property type="entry name" value="LbH_MAT_like"/>
    <property type="match status" value="1"/>
</dbReference>
<protein>
    <submittedName>
        <fullName evidence="3">Acetyltransferase (Isoleucine patch superfamily)</fullName>
    </submittedName>
</protein>
<name>A0A521D3J5_9BACL</name>
<evidence type="ECO:0000256" key="1">
    <source>
        <dbReference type="ARBA" id="ARBA00022679"/>
    </source>
</evidence>
<dbReference type="InterPro" id="IPR001451">
    <property type="entry name" value="Hexapep"/>
</dbReference>
<dbReference type="AlphaFoldDB" id="A0A521D3J5"/>
<organism evidence="3 4">
    <name type="scientific">Melghirimyces algeriensis</name>
    <dbReference type="NCBI Taxonomy" id="910412"/>
    <lineage>
        <taxon>Bacteria</taxon>
        <taxon>Bacillati</taxon>
        <taxon>Bacillota</taxon>
        <taxon>Bacilli</taxon>
        <taxon>Bacillales</taxon>
        <taxon>Thermoactinomycetaceae</taxon>
        <taxon>Melghirimyces</taxon>
    </lineage>
</organism>
<dbReference type="GO" id="GO:0016740">
    <property type="term" value="F:transferase activity"/>
    <property type="evidence" value="ECO:0007669"/>
    <property type="project" value="UniProtKB-KW"/>
</dbReference>
<proteinExistence type="predicted"/>
<evidence type="ECO:0000313" key="3">
    <source>
        <dbReference type="EMBL" id="SMO65490.1"/>
    </source>
</evidence>
<dbReference type="InterPro" id="IPR050179">
    <property type="entry name" value="Trans_hexapeptide_repeat"/>
</dbReference>
<dbReference type="PROSITE" id="PS00101">
    <property type="entry name" value="HEXAPEP_TRANSFERASES"/>
    <property type="match status" value="1"/>
</dbReference>
<keyword evidence="4" id="KW-1185">Reference proteome</keyword>
<dbReference type="InterPro" id="IPR018357">
    <property type="entry name" value="Hexapep_transf_CS"/>
</dbReference>
<reference evidence="3 4" key="1">
    <citation type="submission" date="2017-05" db="EMBL/GenBank/DDBJ databases">
        <authorList>
            <person name="Varghese N."/>
            <person name="Submissions S."/>
        </authorList>
    </citation>
    <scope>NUCLEOTIDE SEQUENCE [LARGE SCALE GENOMIC DNA]</scope>
    <source>
        <strain evidence="3 4">DSM 45474</strain>
    </source>
</reference>
<keyword evidence="2" id="KW-0677">Repeat</keyword>